<reference evidence="1" key="1">
    <citation type="submission" date="2021-06" db="EMBL/GenBank/DDBJ databases">
        <authorList>
            <person name="Kallberg Y."/>
            <person name="Tangrot J."/>
            <person name="Rosling A."/>
        </authorList>
    </citation>
    <scope>NUCLEOTIDE SEQUENCE</scope>
    <source>
        <strain evidence="1">MA461A</strain>
    </source>
</reference>
<proteinExistence type="predicted"/>
<accession>A0ACA9SEP7</accession>
<evidence type="ECO:0000313" key="2">
    <source>
        <dbReference type="Proteomes" id="UP000789920"/>
    </source>
</evidence>
<feature type="non-terminal residue" evidence="1">
    <location>
        <position position="203"/>
    </location>
</feature>
<comment type="caution">
    <text evidence="1">The sequence shown here is derived from an EMBL/GenBank/DDBJ whole genome shotgun (WGS) entry which is preliminary data.</text>
</comment>
<evidence type="ECO:0000313" key="1">
    <source>
        <dbReference type="EMBL" id="CAG8836161.1"/>
    </source>
</evidence>
<sequence length="203" mass="23108">LSHHLKNDPICYDASNESQSVPLNLSSPQTTPKNYRFVNPPFENNFSSNMSNLQPSRQFAPFSLNQAISNNTFSPNLYFSKEPIIYENQIPHTPQKEIATSIVEQQATLLPTPTHSPIHSPIHRTKKKKRVLAEGASASEKTLGEDITQLITLQTHWELSSSENKVKNGLTRLMEITENSINKIDDFLRNDWTKNLDHKIFPE</sequence>
<name>A0ACA9SEP7_9GLOM</name>
<keyword evidence="2" id="KW-1185">Reference proteome</keyword>
<gene>
    <name evidence="1" type="ORF">RPERSI_LOCUS29832</name>
</gene>
<protein>
    <submittedName>
        <fullName evidence="1">28637_t:CDS:1</fullName>
    </submittedName>
</protein>
<dbReference type="Proteomes" id="UP000789920">
    <property type="component" value="Unassembled WGS sequence"/>
</dbReference>
<organism evidence="1 2">
    <name type="scientific">Racocetra persica</name>
    <dbReference type="NCBI Taxonomy" id="160502"/>
    <lineage>
        <taxon>Eukaryota</taxon>
        <taxon>Fungi</taxon>
        <taxon>Fungi incertae sedis</taxon>
        <taxon>Mucoromycota</taxon>
        <taxon>Glomeromycotina</taxon>
        <taxon>Glomeromycetes</taxon>
        <taxon>Diversisporales</taxon>
        <taxon>Gigasporaceae</taxon>
        <taxon>Racocetra</taxon>
    </lineage>
</organism>
<dbReference type="EMBL" id="CAJVQC010113839">
    <property type="protein sequence ID" value="CAG8836161.1"/>
    <property type="molecule type" value="Genomic_DNA"/>
</dbReference>
<feature type="non-terminal residue" evidence="1">
    <location>
        <position position="1"/>
    </location>
</feature>